<comment type="caution">
    <text evidence="1">The sequence shown here is derived from an EMBL/GenBank/DDBJ whole genome shotgun (WGS) entry which is preliminary data.</text>
</comment>
<sequence>MTISFIKRLAWTMGLLFTNGILFCQGQMVSFWEPQVSLNYKVTSTYSHNFSIVNRNYVYETNKLQLRTRHFELAHFSTLKTRDNQSWSLGIMYRFRNIFEEERNNELRLTQQYNITHRAYRIRFGHRFRSEQRLGNEYLIQRFRYRFAMDLPLEGDKLDIGESFLVGSTESVLSMSSSDRPSYDQRISLAVGWLLKDRVTFQTGIEYRIEDYTQESNNLFFLNSSLVFSL</sequence>
<keyword evidence="2" id="KW-1185">Reference proteome</keyword>
<organism evidence="1 2">
    <name type="scientific">Sediminicola arcticus</name>
    <dbReference type="NCBI Taxonomy" id="1574308"/>
    <lineage>
        <taxon>Bacteria</taxon>
        <taxon>Pseudomonadati</taxon>
        <taxon>Bacteroidota</taxon>
        <taxon>Flavobacteriia</taxon>
        <taxon>Flavobacteriales</taxon>
        <taxon>Flavobacteriaceae</taxon>
        <taxon>Sediminicola</taxon>
    </lineage>
</organism>
<dbReference type="Pfam" id="PF10677">
    <property type="entry name" value="DUF2490"/>
    <property type="match status" value="1"/>
</dbReference>
<dbReference type="Proteomes" id="UP001549799">
    <property type="component" value="Unassembled WGS sequence"/>
</dbReference>
<protein>
    <submittedName>
        <fullName evidence="1">DUF2490 domain-containing protein</fullName>
    </submittedName>
</protein>
<accession>A0ABV2SQ18</accession>
<dbReference type="InterPro" id="IPR019619">
    <property type="entry name" value="DUF2490"/>
</dbReference>
<evidence type="ECO:0000313" key="2">
    <source>
        <dbReference type="Proteomes" id="UP001549799"/>
    </source>
</evidence>
<dbReference type="RefSeq" id="WP_354613624.1">
    <property type="nucleotide sequence ID" value="NZ_JBEXAE010000001.1"/>
</dbReference>
<dbReference type="EMBL" id="JBEXAE010000001">
    <property type="protein sequence ID" value="MET6989257.1"/>
    <property type="molecule type" value="Genomic_DNA"/>
</dbReference>
<name>A0ABV2SQ18_9FLAO</name>
<evidence type="ECO:0000313" key="1">
    <source>
        <dbReference type="EMBL" id="MET6989257.1"/>
    </source>
</evidence>
<gene>
    <name evidence="1" type="ORF">ABXZ36_01190</name>
</gene>
<proteinExistence type="predicted"/>
<reference evidence="1 2" key="1">
    <citation type="submission" date="2024-07" db="EMBL/GenBank/DDBJ databases">
        <title>The genome sequence of type strain Sediminicola arcticus GDMCC 1.2805.</title>
        <authorList>
            <person name="Liu Y."/>
        </authorList>
    </citation>
    <scope>NUCLEOTIDE SEQUENCE [LARGE SCALE GENOMIC DNA]</scope>
    <source>
        <strain evidence="1 2">GDMCC 1.2805</strain>
    </source>
</reference>